<organism evidence="3 4">
    <name type="scientific">Bacteroides coprosuis DSM 18011</name>
    <dbReference type="NCBI Taxonomy" id="679937"/>
    <lineage>
        <taxon>Bacteria</taxon>
        <taxon>Pseudomonadati</taxon>
        <taxon>Bacteroidota</taxon>
        <taxon>Bacteroidia</taxon>
        <taxon>Bacteroidales</taxon>
        <taxon>Bacteroidaceae</taxon>
        <taxon>Bacteroides</taxon>
    </lineage>
</organism>
<dbReference type="AlphaFoldDB" id="F3ZP79"/>
<dbReference type="OrthoDB" id="1014137at2"/>
<feature type="domain" description="Outer membrane protein beta-barrel" evidence="2">
    <location>
        <begin position="22"/>
        <end position="237"/>
    </location>
</feature>
<dbReference type="STRING" id="679937.Bcop_0087"/>
<keyword evidence="4" id="KW-1185">Reference proteome</keyword>
<evidence type="ECO:0000256" key="1">
    <source>
        <dbReference type="SAM" id="SignalP"/>
    </source>
</evidence>
<dbReference type="eggNOG" id="ENOG502ZGCS">
    <property type="taxonomic scope" value="Bacteria"/>
</dbReference>
<feature type="signal peptide" evidence="1">
    <location>
        <begin position="1"/>
        <end position="22"/>
    </location>
</feature>
<feature type="chain" id="PRO_5003309366" description="Outer membrane protein beta-barrel domain-containing protein" evidence="1">
    <location>
        <begin position="23"/>
        <end position="261"/>
    </location>
</feature>
<accession>F3ZP79</accession>
<dbReference type="EMBL" id="CM001167">
    <property type="protein sequence ID" value="EGJ70306.1"/>
    <property type="molecule type" value="Genomic_DNA"/>
</dbReference>
<evidence type="ECO:0000259" key="2">
    <source>
        <dbReference type="Pfam" id="PF13568"/>
    </source>
</evidence>
<evidence type="ECO:0000313" key="3">
    <source>
        <dbReference type="EMBL" id="EGJ70306.1"/>
    </source>
</evidence>
<reference evidence="3 4" key="1">
    <citation type="journal article" date="2011" name="Stand. Genomic Sci.">
        <title>Non-contiguous finished genome sequence of Bacteroides coprosuis type strain (PC139).</title>
        <authorList>
            <person name="Land M."/>
            <person name="Held B."/>
            <person name="Gronow S."/>
            <person name="Abt B."/>
            <person name="Lucas S."/>
            <person name="Del Rio T.G."/>
            <person name="Nolan M."/>
            <person name="Tice H."/>
            <person name="Cheng J.F."/>
            <person name="Pitluck S."/>
            <person name="Liolios K."/>
            <person name="Pagani I."/>
            <person name="Ivanova N."/>
            <person name="Mavromatis K."/>
            <person name="Mikhailova N."/>
            <person name="Pati A."/>
            <person name="Tapia R."/>
            <person name="Han C."/>
            <person name="Goodwin L."/>
            <person name="Chen A."/>
            <person name="Palaniappan K."/>
            <person name="Hauser L."/>
            <person name="Brambilla E.M."/>
            <person name="Rohde M."/>
            <person name="Goker M."/>
            <person name="Detter J.C."/>
            <person name="Woyke T."/>
            <person name="Bristow J."/>
            <person name="Eisen J.A."/>
            <person name="Markowitz V."/>
            <person name="Hugenholtz P."/>
            <person name="Kyrpides N.C."/>
            <person name="Klenk H.P."/>
            <person name="Lapidus A."/>
        </authorList>
    </citation>
    <scope>NUCLEOTIDE SEQUENCE</scope>
    <source>
        <strain evidence="3 4">DSM 18011</strain>
    </source>
</reference>
<keyword evidence="1" id="KW-0732">Signal</keyword>
<dbReference type="Pfam" id="PF13568">
    <property type="entry name" value="OMP_b-brl_2"/>
    <property type="match status" value="1"/>
</dbReference>
<name>F3ZP79_9BACE</name>
<sequence length="261" mass="30019">MKRYYKHILLLLAVFSSVNIYAQKDRNWGIIWSALKGLEYEVKGGINIGGTSPLPLPSEIREINSYRPDLALSLGTEISKWFGQNDRWGFIFGLTLDTKAMKTDATVKNYGMEIIGDGGEEIKGQWTGNVKTKFRNSYITLPLLAGYKVSKRVNLKLGPYFSYVLERDFSGHVYDGYLREDDPTGPKVEFKDGSTATYDFSDDLRRFQWGLQFGAEWRAFRHLNVYADLNWGLNNIFKKDFDTVTFNMYPIYLNMGFGYAF</sequence>
<dbReference type="InterPro" id="IPR025665">
    <property type="entry name" value="Beta-barrel_OMP_2"/>
</dbReference>
<gene>
    <name evidence="3" type="ORF">Bcop_0087</name>
</gene>
<protein>
    <recommendedName>
        <fullName evidence="2">Outer membrane protein beta-barrel domain-containing protein</fullName>
    </recommendedName>
</protein>
<proteinExistence type="predicted"/>
<dbReference type="HOGENOM" id="CLU_093065_0_0_10"/>
<dbReference type="Proteomes" id="UP000018439">
    <property type="component" value="Chromosome"/>
</dbReference>
<evidence type="ECO:0000313" key="4">
    <source>
        <dbReference type="Proteomes" id="UP000018439"/>
    </source>
</evidence>